<dbReference type="EMBL" id="RXGB01000201">
    <property type="protein sequence ID" value="TMX04596.1"/>
    <property type="molecule type" value="Genomic_DNA"/>
</dbReference>
<reference evidence="1" key="1">
    <citation type="submission" date="2019-05" db="EMBL/GenBank/DDBJ databases">
        <title>The de novo reference genome and transcriptome assemblies of the wild tomato species Solanum chilense.</title>
        <authorList>
            <person name="Stam R."/>
            <person name="Nosenko T."/>
            <person name="Hoerger A.C."/>
            <person name="Stephan W."/>
            <person name="Seidel M.A."/>
            <person name="Kuhn J.M.M."/>
            <person name="Haberer G."/>
            <person name="Tellier A."/>
        </authorList>
    </citation>
    <scope>NUCLEOTIDE SEQUENCE</scope>
    <source>
        <tissue evidence="1">Mature leaves</tissue>
    </source>
</reference>
<gene>
    <name evidence="1" type="ORF">EJD97_006977</name>
</gene>
<accession>A0A6N2CDA7</accession>
<proteinExistence type="predicted"/>
<evidence type="ECO:0000313" key="1">
    <source>
        <dbReference type="EMBL" id="TMX04596.1"/>
    </source>
</evidence>
<protein>
    <recommendedName>
        <fullName evidence="2">Retrotransposon gag domain-containing protein</fullName>
    </recommendedName>
</protein>
<comment type="caution">
    <text evidence="1">The sequence shown here is derived from an EMBL/GenBank/DDBJ whole genome shotgun (WGS) entry which is preliminary data.</text>
</comment>
<dbReference type="AlphaFoldDB" id="A0A6N2CDA7"/>
<name>A0A6N2CDA7_SOLCI</name>
<evidence type="ECO:0008006" key="2">
    <source>
        <dbReference type="Google" id="ProtNLM"/>
    </source>
</evidence>
<organism evidence="1">
    <name type="scientific">Solanum chilense</name>
    <name type="common">Tomato</name>
    <name type="synonym">Lycopersicon chilense</name>
    <dbReference type="NCBI Taxonomy" id="4083"/>
    <lineage>
        <taxon>Eukaryota</taxon>
        <taxon>Viridiplantae</taxon>
        <taxon>Streptophyta</taxon>
        <taxon>Embryophyta</taxon>
        <taxon>Tracheophyta</taxon>
        <taxon>Spermatophyta</taxon>
        <taxon>Magnoliopsida</taxon>
        <taxon>eudicotyledons</taxon>
        <taxon>Gunneridae</taxon>
        <taxon>Pentapetalae</taxon>
        <taxon>asterids</taxon>
        <taxon>lamiids</taxon>
        <taxon>Solanales</taxon>
        <taxon>Solanaceae</taxon>
        <taxon>Solanoideae</taxon>
        <taxon>Solaneae</taxon>
        <taxon>Solanum</taxon>
        <taxon>Solanum subgen. Lycopersicon</taxon>
    </lineage>
</organism>
<sequence length="182" mass="20946">MALGNAEQRERVTQLGALIGGTNDGEDLVDLVTPIQRVKEEFTFTKEFLNEKVFLIEAEYAFKHETIQQKIELVRTEKEDPCGEVLLLHRVLQGGIGPIRMMVLEPKSYNGVRSAKELENFLWDIENYFKAAKVQDAEKVSVATMYLCDDAKVWWNTRVVKVEGLNLPQIETWEMLKKELKT</sequence>